<dbReference type="SUPFAM" id="SSF57850">
    <property type="entry name" value="RING/U-box"/>
    <property type="match status" value="1"/>
</dbReference>
<comment type="caution">
    <text evidence="1">The sequence shown here is derived from an EMBL/GenBank/DDBJ whole genome shotgun (WGS) entry which is preliminary data.</text>
</comment>
<keyword evidence="2" id="KW-1185">Reference proteome</keyword>
<reference evidence="1 2" key="1">
    <citation type="submission" date="2024-05" db="EMBL/GenBank/DDBJ databases">
        <authorList>
            <person name="Wallberg A."/>
        </authorList>
    </citation>
    <scope>NUCLEOTIDE SEQUENCE [LARGE SCALE GENOMIC DNA]</scope>
</reference>
<dbReference type="PANTHER" id="PTHR10825">
    <property type="entry name" value="RING FINGER DOMAIN-CONTAINING, POLYCOMB GROUP COMPONENT"/>
    <property type="match status" value="1"/>
</dbReference>
<dbReference type="GO" id="GO:0035102">
    <property type="term" value="C:PRC1 complex"/>
    <property type="evidence" value="ECO:0007669"/>
    <property type="project" value="TreeGrafter"/>
</dbReference>
<name>A0AAV2SG47_MEGNR</name>
<dbReference type="AlphaFoldDB" id="A0AAV2SG47"/>
<sequence length="177" mass="20345">MKFLIFGKRKRNYRRLSVIELFLQCSMESGISHTEHQSNTSCHRVLCRTCIVRYLESSKFCPICDVLVHKTRPLLSIRPDKTLQDIVYKLVPGLYQHEMCRRREFYKCHGENRSSGPEDRGHCVGRKYVLPDDPVSLALTPAVPNGSHHNTCYRPLSLICLELQGYLCSSASSSQKQ</sequence>
<evidence type="ECO:0000313" key="1">
    <source>
        <dbReference type="EMBL" id="CAL4179906.1"/>
    </source>
</evidence>
<organism evidence="1 2">
    <name type="scientific">Meganyctiphanes norvegica</name>
    <name type="common">Northern krill</name>
    <name type="synonym">Thysanopoda norvegica</name>
    <dbReference type="NCBI Taxonomy" id="48144"/>
    <lineage>
        <taxon>Eukaryota</taxon>
        <taxon>Metazoa</taxon>
        <taxon>Ecdysozoa</taxon>
        <taxon>Arthropoda</taxon>
        <taxon>Crustacea</taxon>
        <taxon>Multicrustacea</taxon>
        <taxon>Malacostraca</taxon>
        <taxon>Eumalacostraca</taxon>
        <taxon>Eucarida</taxon>
        <taxon>Euphausiacea</taxon>
        <taxon>Euphausiidae</taxon>
        <taxon>Meganyctiphanes</taxon>
    </lineage>
</organism>
<evidence type="ECO:0000313" key="2">
    <source>
        <dbReference type="Proteomes" id="UP001497623"/>
    </source>
</evidence>
<dbReference type="GO" id="GO:1990841">
    <property type="term" value="F:promoter-specific chromatin binding"/>
    <property type="evidence" value="ECO:0007669"/>
    <property type="project" value="TreeGrafter"/>
</dbReference>
<protein>
    <submittedName>
        <fullName evidence="1">Uncharacterized protein</fullName>
    </submittedName>
</protein>
<accession>A0AAV2SG47</accession>
<dbReference type="Proteomes" id="UP001497623">
    <property type="component" value="Unassembled WGS sequence"/>
</dbReference>
<proteinExistence type="predicted"/>
<dbReference type="PANTHER" id="PTHR10825:SF72">
    <property type="entry name" value="UBIQUITIN-LIKE DOMAIN-CONTAINING PROTEIN"/>
    <property type="match status" value="1"/>
</dbReference>
<dbReference type="InterPro" id="IPR013083">
    <property type="entry name" value="Znf_RING/FYVE/PHD"/>
</dbReference>
<dbReference type="GO" id="GO:0000122">
    <property type="term" value="P:negative regulation of transcription by RNA polymerase II"/>
    <property type="evidence" value="ECO:0007669"/>
    <property type="project" value="TreeGrafter"/>
</dbReference>
<gene>
    <name evidence="1" type="ORF">MNOR_LOCUS35245</name>
</gene>
<dbReference type="EMBL" id="CAXKWB010057817">
    <property type="protein sequence ID" value="CAL4179906.1"/>
    <property type="molecule type" value="Genomic_DNA"/>
</dbReference>
<dbReference type="Gene3D" id="3.30.40.10">
    <property type="entry name" value="Zinc/RING finger domain, C3HC4 (zinc finger)"/>
    <property type="match status" value="1"/>
</dbReference>
<feature type="non-terminal residue" evidence="1">
    <location>
        <position position="177"/>
    </location>
</feature>